<dbReference type="AlphaFoldDB" id="F2ND59"/>
<dbReference type="PANTHER" id="PTHR30606:SF10">
    <property type="entry name" value="PHOSPHATIDYLINOSITOL MANNOSIDE ACYLTRANSFERASE"/>
    <property type="match status" value="1"/>
</dbReference>
<keyword evidence="6 7" id="KW-0012">Acyltransferase</keyword>
<dbReference type="OrthoDB" id="5517264at2"/>
<keyword evidence="2" id="KW-1003">Cell membrane</keyword>
<keyword evidence="8" id="KW-1185">Reference proteome</keyword>
<proteinExistence type="predicted"/>
<reference evidence="7 8" key="1">
    <citation type="journal article" date="2011" name="Stand. Genomic Sci.">
        <title>Complete genome sequence of the acetate-degrading sulfate reducer Desulfobacca acetoxidans type strain (ASRB2).</title>
        <authorList>
            <person name="Goker M."/>
            <person name="Teshima H."/>
            <person name="Lapidus A."/>
            <person name="Nolan M."/>
            <person name="Lucas S."/>
            <person name="Hammon N."/>
            <person name="Deshpande S."/>
            <person name="Cheng J.F."/>
            <person name="Tapia R."/>
            <person name="Han C."/>
            <person name="Goodwin L."/>
            <person name="Pitluck S."/>
            <person name="Huntemann M."/>
            <person name="Liolios K."/>
            <person name="Ivanova N."/>
            <person name="Pagani I."/>
            <person name="Mavromatis K."/>
            <person name="Ovchinikova G."/>
            <person name="Pati A."/>
            <person name="Chen A."/>
            <person name="Palaniappan K."/>
            <person name="Land M."/>
            <person name="Hauser L."/>
            <person name="Brambilla E.M."/>
            <person name="Rohde M."/>
            <person name="Spring S."/>
            <person name="Detter J.C."/>
            <person name="Woyke T."/>
            <person name="Bristow J."/>
            <person name="Eisen J.A."/>
            <person name="Markowitz V."/>
            <person name="Hugenholtz P."/>
            <person name="Kyrpides N.C."/>
            <person name="Klenk H.P."/>
        </authorList>
    </citation>
    <scope>NUCLEOTIDE SEQUENCE [LARGE SCALE GENOMIC DNA]</scope>
    <source>
        <strain evidence="8">ATCC 700848 / DSM 11109 / ASRB2</strain>
    </source>
</reference>
<evidence type="ECO:0000256" key="3">
    <source>
        <dbReference type="ARBA" id="ARBA00022519"/>
    </source>
</evidence>
<dbReference type="PANTHER" id="PTHR30606">
    <property type="entry name" value="LIPID A BIOSYNTHESIS LAUROYL ACYLTRANSFERASE"/>
    <property type="match status" value="1"/>
</dbReference>
<reference evidence="8" key="2">
    <citation type="submission" date="2011-03" db="EMBL/GenBank/DDBJ databases">
        <title>The complete genome of Desulfobacca acetoxidans DSM 11109.</title>
        <authorList>
            <consortium name="US DOE Joint Genome Institute (JGI-PGF)"/>
            <person name="Lucas S."/>
            <person name="Copeland A."/>
            <person name="Lapidus A."/>
            <person name="Bruce D."/>
            <person name="Goodwin L."/>
            <person name="Pitluck S."/>
            <person name="Peters L."/>
            <person name="Kyrpides N."/>
            <person name="Mavromatis K."/>
            <person name="Ivanova N."/>
            <person name="Ovchinnikova G."/>
            <person name="Teshima H."/>
            <person name="Detter J.C."/>
            <person name="Han C."/>
            <person name="Land M."/>
            <person name="Hauser L."/>
            <person name="Markowitz V."/>
            <person name="Cheng J.-F."/>
            <person name="Hugenholtz P."/>
            <person name="Woyke T."/>
            <person name="Wu D."/>
            <person name="Spring S."/>
            <person name="Schueler E."/>
            <person name="Brambilla E."/>
            <person name="Klenk H.-P."/>
            <person name="Eisen J.A."/>
        </authorList>
    </citation>
    <scope>NUCLEOTIDE SEQUENCE [LARGE SCALE GENOMIC DNA]</scope>
    <source>
        <strain evidence="8">ATCC 700848 / DSM 11109 / ASRB2</strain>
    </source>
</reference>
<dbReference type="Pfam" id="PF03279">
    <property type="entry name" value="Lip_A_acyltrans"/>
    <property type="match status" value="1"/>
</dbReference>
<evidence type="ECO:0000256" key="2">
    <source>
        <dbReference type="ARBA" id="ARBA00022475"/>
    </source>
</evidence>
<name>F2ND59_DESAR</name>
<dbReference type="GO" id="GO:0005886">
    <property type="term" value="C:plasma membrane"/>
    <property type="evidence" value="ECO:0007669"/>
    <property type="project" value="UniProtKB-SubCell"/>
</dbReference>
<dbReference type="GO" id="GO:0009247">
    <property type="term" value="P:glycolipid biosynthetic process"/>
    <property type="evidence" value="ECO:0007669"/>
    <property type="project" value="UniProtKB-ARBA"/>
</dbReference>
<evidence type="ECO:0000256" key="4">
    <source>
        <dbReference type="ARBA" id="ARBA00022679"/>
    </source>
</evidence>
<keyword evidence="4 7" id="KW-0808">Transferase</keyword>
<dbReference type="InterPro" id="IPR004960">
    <property type="entry name" value="LipA_acyltrans"/>
</dbReference>
<accession>F2ND59</accession>
<dbReference type="RefSeq" id="WP_013706892.1">
    <property type="nucleotide sequence ID" value="NC_015388.1"/>
</dbReference>
<dbReference type="GO" id="GO:0016746">
    <property type="term" value="F:acyltransferase activity"/>
    <property type="evidence" value="ECO:0007669"/>
    <property type="project" value="UniProtKB-KW"/>
</dbReference>
<dbReference type="CDD" id="cd07984">
    <property type="entry name" value="LPLAT_LABLAT-like"/>
    <property type="match status" value="1"/>
</dbReference>
<evidence type="ECO:0000313" key="8">
    <source>
        <dbReference type="Proteomes" id="UP000000483"/>
    </source>
</evidence>
<gene>
    <name evidence="7" type="ordered locus">Desac_1950</name>
</gene>
<keyword evidence="5" id="KW-0472">Membrane</keyword>
<evidence type="ECO:0000313" key="7">
    <source>
        <dbReference type="EMBL" id="AEB09783.1"/>
    </source>
</evidence>
<dbReference type="KEGG" id="dao:Desac_1950"/>
<dbReference type="eggNOG" id="COG1560">
    <property type="taxonomic scope" value="Bacteria"/>
</dbReference>
<keyword evidence="3" id="KW-0997">Cell inner membrane</keyword>
<evidence type="ECO:0000256" key="6">
    <source>
        <dbReference type="ARBA" id="ARBA00023315"/>
    </source>
</evidence>
<evidence type="ECO:0000256" key="1">
    <source>
        <dbReference type="ARBA" id="ARBA00004533"/>
    </source>
</evidence>
<dbReference type="EMBL" id="CP002629">
    <property type="protein sequence ID" value="AEB09783.1"/>
    <property type="molecule type" value="Genomic_DNA"/>
</dbReference>
<dbReference type="HOGENOM" id="CLU_846567_0_0_7"/>
<comment type="subcellular location">
    <subcellularLocation>
        <location evidence="1">Cell inner membrane</location>
    </subcellularLocation>
</comment>
<protein>
    <submittedName>
        <fullName evidence="7">Lipid A biosynthesis acyltransferase</fullName>
    </submittedName>
</protein>
<sequence length="335" mass="37804">MQNILNRSPKKRLNLSKFCQMHLSRSLARRVPFPVSRFYLSCIGKLYYLLNPQERDLICHAITQVFEPRMPQSALSGLIARTFRGIFTHYQEKLFLAYAPVNRVKAELQQRLQIRGATELKNALDRGCGVILATGHFGAVEFLPGALALQGWPTAIIVRPQTKELAASLTSRAALINLKLIFPEHGKVLPAALKSLREGRILITECDEFEQWRLNPEQPVDFLGFHLPSDRTLNVLQKRSGAPVLTALVRREPKRQYCVQLAGVPAFSSTRETSALCLHRLQEEIFRHPEQWYQWKEFGRFIAALPAHCPPPTAYRSLSAVPCALNCAVLTTQGG</sequence>
<dbReference type="STRING" id="880072.Desac_1950"/>
<dbReference type="Proteomes" id="UP000000483">
    <property type="component" value="Chromosome"/>
</dbReference>
<evidence type="ECO:0000256" key="5">
    <source>
        <dbReference type="ARBA" id="ARBA00023136"/>
    </source>
</evidence>
<organism evidence="7 8">
    <name type="scientific">Desulfobacca acetoxidans (strain ATCC 700848 / DSM 11109 / ASRB2)</name>
    <dbReference type="NCBI Taxonomy" id="880072"/>
    <lineage>
        <taxon>Bacteria</taxon>
        <taxon>Pseudomonadati</taxon>
        <taxon>Thermodesulfobacteriota</taxon>
        <taxon>Desulfobaccia</taxon>
        <taxon>Desulfobaccales</taxon>
        <taxon>Desulfobaccaceae</taxon>
        <taxon>Desulfobacca</taxon>
    </lineage>
</organism>